<sequence>WFSQYKENNINILAEDFNTNLDPAINRISQASAQSNNSRMQLKEL</sequence>
<proteinExistence type="predicted"/>
<reference evidence="1" key="1">
    <citation type="submission" date="2021-06" db="EMBL/GenBank/DDBJ databases">
        <authorList>
            <person name="Kallberg Y."/>
            <person name="Tangrot J."/>
            <person name="Rosling A."/>
        </authorList>
    </citation>
    <scope>NUCLEOTIDE SEQUENCE</scope>
    <source>
        <strain evidence="1">IN212</strain>
    </source>
</reference>
<evidence type="ECO:0000313" key="1">
    <source>
        <dbReference type="EMBL" id="CAG8704296.1"/>
    </source>
</evidence>
<dbReference type="AlphaFoldDB" id="A0A9N9HT56"/>
<name>A0A9N9HT56_9GLOM</name>
<accession>A0A9N9HT56</accession>
<dbReference type="EMBL" id="CAJVPZ010021050">
    <property type="protein sequence ID" value="CAG8704296.1"/>
    <property type="molecule type" value="Genomic_DNA"/>
</dbReference>
<evidence type="ECO:0000313" key="2">
    <source>
        <dbReference type="Proteomes" id="UP000789396"/>
    </source>
</evidence>
<dbReference type="OrthoDB" id="2471866at2759"/>
<dbReference type="Proteomes" id="UP000789396">
    <property type="component" value="Unassembled WGS sequence"/>
</dbReference>
<feature type="non-terminal residue" evidence="1">
    <location>
        <position position="45"/>
    </location>
</feature>
<organism evidence="1 2">
    <name type="scientific">Racocetra fulgida</name>
    <dbReference type="NCBI Taxonomy" id="60492"/>
    <lineage>
        <taxon>Eukaryota</taxon>
        <taxon>Fungi</taxon>
        <taxon>Fungi incertae sedis</taxon>
        <taxon>Mucoromycota</taxon>
        <taxon>Glomeromycotina</taxon>
        <taxon>Glomeromycetes</taxon>
        <taxon>Diversisporales</taxon>
        <taxon>Gigasporaceae</taxon>
        <taxon>Racocetra</taxon>
    </lineage>
</organism>
<protein>
    <submittedName>
        <fullName evidence="1">9206_t:CDS:1</fullName>
    </submittedName>
</protein>
<feature type="non-terminal residue" evidence="1">
    <location>
        <position position="1"/>
    </location>
</feature>
<gene>
    <name evidence="1" type="ORF">RFULGI_LOCUS10540</name>
</gene>
<keyword evidence="2" id="KW-1185">Reference proteome</keyword>
<comment type="caution">
    <text evidence="1">The sequence shown here is derived from an EMBL/GenBank/DDBJ whole genome shotgun (WGS) entry which is preliminary data.</text>
</comment>